<evidence type="ECO:0000313" key="1">
    <source>
        <dbReference type="EMBL" id="CAH2011688.1"/>
    </source>
</evidence>
<dbReference type="AlphaFoldDB" id="A0A9P0Q5R2"/>
<evidence type="ECO:0000313" key="2">
    <source>
        <dbReference type="Proteomes" id="UP001152888"/>
    </source>
</evidence>
<reference evidence="1" key="1">
    <citation type="submission" date="2022-03" db="EMBL/GenBank/DDBJ databases">
        <authorList>
            <person name="Sayadi A."/>
        </authorList>
    </citation>
    <scope>NUCLEOTIDE SEQUENCE</scope>
</reference>
<accession>A0A9P0Q5R2</accession>
<organism evidence="1 2">
    <name type="scientific">Acanthoscelides obtectus</name>
    <name type="common">Bean weevil</name>
    <name type="synonym">Bruchus obtectus</name>
    <dbReference type="NCBI Taxonomy" id="200917"/>
    <lineage>
        <taxon>Eukaryota</taxon>
        <taxon>Metazoa</taxon>
        <taxon>Ecdysozoa</taxon>
        <taxon>Arthropoda</taxon>
        <taxon>Hexapoda</taxon>
        <taxon>Insecta</taxon>
        <taxon>Pterygota</taxon>
        <taxon>Neoptera</taxon>
        <taxon>Endopterygota</taxon>
        <taxon>Coleoptera</taxon>
        <taxon>Polyphaga</taxon>
        <taxon>Cucujiformia</taxon>
        <taxon>Chrysomeloidea</taxon>
        <taxon>Chrysomelidae</taxon>
        <taxon>Bruchinae</taxon>
        <taxon>Bruchini</taxon>
        <taxon>Acanthoscelides</taxon>
    </lineage>
</organism>
<sequence>MIPRKQMAGKATPYAYLLNASMRGSSSDWCTTVDARLDWFQMHGEQSMVVPFTQSAVLDAGSLE</sequence>
<keyword evidence="2" id="KW-1185">Reference proteome</keyword>
<gene>
    <name evidence="1" type="ORF">ACAOBT_LOCUS32345</name>
</gene>
<name>A0A9P0Q5R2_ACAOB</name>
<comment type="caution">
    <text evidence="1">The sequence shown here is derived from an EMBL/GenBank/DDBJ whole genome shotgun (WGS) entry which is preliminary data.</text>
</comment>
<dbReference type="EMBL" id="CAKOFQ010008106">
    <property type="protein sequence ID" value="CAH2011688.1"/>
    <property type="molecule type" value="Genomic_DNA"/>
</dbReference>
<protein>
    <submittedName>
        <fullName evidence="1">Uncharacterized protein</fullName>
    </submittedName>
</protein>
<dbReference type="Proteomes" id="UP001152888">
    <property type="component" value="Unassembled WGS sequence"/>
</dbReference>
<proteinExistence type="predicted"/>